<dbReference type="EMBL" id="QTSX02007299">
    <property type="protein sequence ID" value="KAJ9048932.1"/>
    <property type="molecule type" value="Genomic_DNA"/>
</dbReference>
<evidence type="ECO:0000313" key="2">
    <source>
        <dbReference type="Proteomes" id="UP001165960"/>
    </source>
</evidence>
<protein>
    <submittedName>
        <fullName evidence="1">Uncharacterized protein</fullName>
    </submittedName>
</protein>
<keyword evidence="2" id="KW-1185">Reference proteome</keyword>
<reference evidence="1" key="1">
    <citation type="submission" date="2022-04" db="EMBL/GenBank/DDBJ databases">
        <title>Genome of the entomopathogenic fungus Entomophthora muscae.</title>
        <authorList>
            <person name="Elya C."/>
            <person name="Lovett B.R."/>
            <person name="Lee E."/>
            <person name="Macias A.M."/>
            <person name="Hajek A.E."/>
            <person name="De Bivort B.L."/>
            <person name="Kasson M.T."/>
            <person name="De Fine Licht H.H."/>
            <person name="Stajich J.E."/>
        </authorList>
    </citation>
    <scope>NUCLEOTIDE SEQUENCE</scope>
    <source>
        <strain evidence="1">Berkeley</strain>
    </source>
</reference>
<evidence type="ECO:0000313" key="1">
    <source>
        <dbReference type="EMBL" id="KAJ9048932.1"/>
    </source>
</evidence>
<accession>A0ACC2RFT0</accession>
<proteinExistence type="predicted"/>
<comment type="caution">
    <text evidence="1">The sequence shown here is derived from an EMBL/GenBank/DDBJ whole genome shotgun (WGS) entry which is preliminary data.</text>
</comment>
<organism evidence="1 2">
    <name type="scientific">Entomophthora muscae</name>
    <dbReference type="NCBI Taxonomy" id="34485"/>
    <lineage>
        <taxon>Eukaryota</taxon>
        <taxon>Fungi</taxon>
        <taxon>Fungi incertae sedis</taxon>
        <taxon>Zoopagomycota</taxon>
        <taxon>Entomophthoromycotina</taxon>
        <taxon>Entomophthoromycetes</taxon>
        <taxon>Entomophthorales</taxon>
        <taxon>Entomophthoraceae</taxon>
        <taxon>Entomophthora</taxon>
    </lineage>
</organism>
<sequence>MPCSQAQFSVLHVPHEDLGRALLYVSQLALPTKMMSSHCPWDKKACHLCLWSLLPKKKDLALTAQSLLQEHHNRTSLRVNNKTPLLL</sequence>
<gene>
    <name evidence="1" type="ORF">DSO57_1029764</name>
</gene>
<dbReference type="Proteomes" id="UP001165960">
    <property type="component" value="Unassembled WGS sequence"/>
</dbReference>
<name>A0ACC2RFT0_9FUNG</name>